<dbReference type="Proteomes" id="UP000321947">
    <property type="component" value="Unassembled WGS sequence"/>
</dbReference>
<feature type="domain" description="Retrovirus-related Pol polyprotein from transposon TNT 1-94-like beta-barrel" evidence="1">
    <location>
        <begin position="145"/>
        <end position="220"/>
    </location>
</feature>
<proteinExistence type="predicted"/>
<evidence type="ECO:0000259" key="1">
    <source>
        <dbReference type="Pfam" id="PF22936"/>
    </source>
</evidence>
<dbReference type="AlphaFoldDB" id="A0A5D3BE46"/>
<protein>
    <submittedName>
        <fullName evidence="2">Putative transposon Ty5-1 protein YCL075W family</fullName>
    </submittedName>
</protein>
<evidence type="ECO:0000313" key="2">
    <source>
        <dbReference type="EMBL" id="TYJ98110.1"/>
    </source>
</evidence>
<dbReference type="PANTHER" id="PTHR35317:SF24">
    <property type="entry name" value="RETROVIRUS-RELATED POL POLYPROTEIN FROM TRANSPOSON TNT 1-94"/>
    <property type="match status" value="1"/>
</dbReference>
<dbReference type="InterPro" id="IPR054722">
    <property type="entry name" value="PolX-like_BBD"/>
</dbReference>
<evidence type="ECO:0000313" key="3">
    <source>
        <dbReference type="Proteomes" id="UP000321947"/>
    </source>
</evidence>
<dbReference type="PANTHER" id="PTHR35317">
    <property type="entry name" value="OS04G0629600 PROTEIN"/>
    <property type="match status" value="1"/>
</dbReference>
<accession>A0A5D3BE46</accession>
<dbReference type="Pfam" id="PF14223">
    <property type="entry name" value="Retrotran_gag_2"/>
    <property type="match status" value="1"/>
</dbReference>
<comment type="caution">
    <text evidence="2">The sequence shown here is derived from an EMBL/GenBank/DDBJ whole genome shotgun (WGS) entry which is preliminary data.</text>
</comment>
<name>A0A5D3BE46_CUCMM</name>
<gene>
    <name evidence="2" type="ORF">E5676_scaffold222G00220</name>
</gene>
<sequence length="282" mass="32246">MQAYMEGCDYWKTIEQDYKIAPLYDNPTLNQIKTHKKRITMKANARAYLYVVVYSTIFNRLMALESAKEIWKFLKSEYEGDERIKGMKARALGTDLFDSRLVQKILVSVPERYEGTIASLENTKDLSKLMAIIVVSALQAQEQRSGCTNHMTSDKELFKDLDISFKSRVKIGNSAYLEVKGKGTVSTDSCAGTKLITKVLFIPEIDQNLLNVGQLVEKEFKVLFEEGKCLISDSNGNELFKINMQRKSFSLNLLEEEQVAFKCQVNDTKFWHKRLGIFISKG</sequence>
<dbReference type="EMBL" id="SSTD01018264">
    <property type="protein sequence ID" value="TYJ98110.1"/>
    <property type="molecule type" value="Genomic_DNA"/>
</dbReference>
<reference evidence="2 3" key="1">
    <citation type="submission" date="2019-08" db="EMBL/GenBank/DDBJ databases">
        <title>Draft genome sequences of two oriental melons (Cucumis melo L. var makuwa).</title>
        <authorList>
            <person name="Kwon S.-Y."/>
        </authorList>
    </citation>
    <scope>NUCLEOTIDE SEQUENCE [LARGE SCALE GENOMIC DNA]</scope>
    <source>
        <strain evidence="3">cv. Chang Bougi</strain>
        <tissue evidence="2">Leaf</tissue>
    </source>
</reference>
<dbReference type="Pfam" id="PF22936">
    <property type="entry name" value="Pol_BBD"/>
    <property type="match status" value="1"/>
</dbReference>
<organism evidence="2 3">
    <name type="scientific">Cucumis melo var. makuwa</name>
    <name type="common">Oriental melon</name>
    <dbReference type="NCBI Taxonomy" id="1194695"/>
    <lineage>
        <taxon>Eukaryota</taxon>
        <taxon>Viridiplantae</taxon>
        <taxon>Streptophyta</taxon>
        <taxon>Embryophyta</taxon>
        <taxon>Tracheophyta</taxon>
        <taxon>Spermatophyta</taxon>
        <taxon>Magnoliopsida</taxon>
        <taxon>eudicotyledons</taxon>
        <taxon>Gunneridae</taxon>
        <taxon>Pentapetalae</taxon>
        <taxon>rosids</taxon>
        <taxon>fabids</taxon>
        <taxon>Cucurbitales</taxon>
        <taxon>Cucurbitaceae</taxon>
        <taxon>Benincaseae</taxon>
        <taxon>Cucumis</taxon>
    </lineage>
</organism>